<feature type="domain" description="SsuA/THI5-like" evidence="5">
    <location>
        <begin position="48"/>
        <end position="251"/>
    </location>
</feature>
<proteinExistence type="inferred from homology"/>
<keyword evidence="4" id="KW-1133">Transmembrane helix</keyword>
<keyword evidence="4" id="KW-0812">Transmembrane</keyword>
<dbReference type="Proteomes" id="UP001335720">
    <property type="component" value="Chromosome"/>
</dbReference>
<dbReference type="GO" id="GO:0042597">
    <property type="term" value="C:periplasmic space"/>
    <property type="evidence" value="ECO:0007669"/>
    <property type="project" value="UniProtKB-SubCell"/>
</dbReference>
<feature type="transmembrane region" description="Helical" evidence="4">
    <location>
        <begin position="6"/>
        <end position="24"/>
    </location>
</feature>
<name>A0AA48HW25_9FIRM</name>
<dbReference type="Gene3D" id="3.40.190.10">
    <property type="entry name" value="Periplasmic binding protein-like II"/>
    <property type="match status" value="2"/>
</dbReference>
<dbReference type="AlphaFoldDB" id="A0AA48HW25"/>
<organism evidence="6">
    <name type="scientific">Candidatus Paraimprobicoccus trichonymphae</name>
    <dbReference type="NCBI Taxonomy" id="3033793"/>
    <lineage>
        <taxon>Bacteria</taxon>
        <taxon>Bacillati</taxon>
        <taxon>Bacillota</taxon>
        <taxon>Clostridia</taxon>
        <taxon>Candidatus Paraimprobicoccus</taxon>
    </lineage>
</organism>
<dbReference type="EMBL" id="AP027925">
    <property type="protein sequence ID" value="BED92506.1"/>
    <property type="molecule type" value="Genomic_DNA"/>
</dbReference>
<evidence type="ECO:0000313" key="6">
    <source>
        <dbReference type="EMBL" id="BED92506.1"/>
    </source>
</evidence>
<sequence length="337" mass="38646">MRKFRLFLYLMLLLLSLFAIFYFYPKRNNKSLCKVKLNEVTRSVFYSPQYVAMKLGYFEEEGIDLEISAGGGSDKTMTSLVSNQSDIVLLGPETCIYVSKEDLENYPILFAQMTKRDGSFIIGREDTFFWENLNNKKIIAGRKGGLPEMTFRYTLKNKNINDAEIINNIQFDLMGSAFASEIGDYVNLFEPTASMLEYNNKGKILKSIGLENDEIPYTCYCCTKNYLNNNPDAIQKFTNSIYKGQNYVKNHSPDEILELVSSYFPDSDREILLKSIKNYSEVGVWKENPVLNKKSFDLLQDILINSGELDNKLDLSSILNTEFAKNSVQKFEGSKNE</sequence>
<protein>
    <submittedName>
        <fullName evidence="6">ABC transporter substrate-binding protein</fullName>
    </submittedName>
</protein>
<dbReference type="Pfam" id="PF09084">
    <property type="entry name" value="NMT1"/>
    <property type="match status" value="1"/>
</dbReference>
<evidence type="ECO:0000256" key="2">
    <source>
        <dbReference type="ARBA" id="ARBA00010742"/>
    </source>
</evidence>
<dbReference type="InterPro" id="IPR015168">
    <property type="entry name" value="SsuA/THI5"/>
</dbReference>
<dbReference type="PANTHER" id="PTHR30024">
    <property type="entry name" value="ALIPHATIC SULFONATES-BINDING PROTEIN-RELATED"/>
    <property type="match status" value="1"/>
</dbReference>
<dbReference type="PANTHER" id="PTHR30024:SF47">
    <property type="entry name" value="TAURINE-BINDING PERIPLASMIC PROTEIN"/>
    <property type="match status" value="1"/>
</dbReference>
<gene>
    <name evidence="6" type="ORF">RsTaC01_0251</name>
</gene>
<keyword evidence="4" id="KW-0472">Membrane</keyword>
<dbReference type="KEGG" id="ptrh:RsTaC01_0251"/>
<evidence type="ECO:0000256" key="4">
    <source>
        <dbReference type="SAM" id="Phobius"/>
    </source>
</evidence>
<keyword evidence="3" id="KW-0732">Signal</keyword>
<comment type="similarity">
    <text evidence="2">Belongs to the bacterial solute-binding protein SsuA/TauA family.</text>
</comment>
<comment type="subcellular location">
    <subcellularLocation>
        <location evidence="1">Periplasm</location>
    </subcellularLocation>
</comment>
<evidence type="ECO:0000259" key="5">
    <source>
        <dbReference type="Pfam" id="PF09084"/>
    </source>
</evidence>
<reference evidence="6" key="1">
    <citation type="journal article" date="2023" name="ISME J.">
        <title>Emergence of putative energy parasites within Clostridia revealed by genome analysis of a novel endosymbiotic clade.</title>
        <authorList>
            <person name="Takahashi K."/>
            <person name="Kuwahara H."/>
            <person name="Horikawa Y."/>
            <person name="Izawa K."/>
            <person name="Kato D."/>
            <person name="Inagaki T."/>
            <person name="Yuki M."/>
            <person name="Ohkuma M."/>
            <person name="Hongoh Y."/>
        </authorList>
    </citation>
    <scope>NUCLEOTIDE SEQUENCE</scope>
    <source>
        <strain evidence="6">RsTa-C01</strain>
    </source>
</reference>
<dbReference type="SUPFAM" id="SSF53850">
    <property type="entry name" value="Periplasmic binding protein-like II"/>
    <property type="match status" value="1"/>
</dbReference>
<evidence type="ECO:0000256" key="3">
    <source>
        <dbReference type="ARBA" id="ARBA00022729"/>
    </source>
</evidence>
<accession>A0AA48HW25</accession>
<evidence type="ECO:0000256" key="1">
    <source>
        <dbReference type="ARBA" id="ARBA00004418"/>
    </source>
</evidence>